<name>N9CAG3_9GAMM</name>
<comment type="caution">
    <text evidence="3">The sequence shown here is derived from an EMBL/GenBank/DDBJ whole genome shotgun (WGS) entry which is preliminary data.</text>
</comment>
<feature type="chain" id="PRO_5004140831" description="Spore coat protein U/FanG domain-containing protein" evidence="1">
    <location>
        <begin position="23"/>
        <end position="163"/>
    </location>
</feature>
<reference evidence="3 4" key="1">
    <citation type="submission" date="2013-02" db="EMBL/GenBank/DDBJ databases">
        <title>The Genome Sequence of Acinetobacter bouvetii CIP 107468.</title>
        <authorList>
            <consortium name="The Broad Institute Genome Sequencing Platform"/>
            <consortium name="The Broad Institute Genome Sequencing Center for Infectious Disease"/>
            <person name="Cerqueira G."/>
            <person name="Feldgarden M."/>
            <person name="Courvalin P."/>
            <person name="Perichon B."/>
            <person name="Grillot-Courvalin C."/>
            <person name="Clermont D."/>
            <person name="Rocha E."/>
            <person name="Yoon E.-J."/>
            <person name="Nemec A."/>
            <person name="Walker B."/>
            <person name="Young S.K."/>
            <person name="Zeng Q."/>
            <person name="Gargeya S."/>
            <person name="Fitzgerald M."/>
            <person name="Haas B."/>
            <person name="Abouelleil A."/>
            <person name="Alvarado L."/>
            <person name="Arachchi H.M."/>
            <person name="Berlin A.M."/>
            <person name="Chapman S.B."/>
            <person name="Dewar J."/>
            <person name="Goldberg J."/>
            <person name="Griggs A."/>
            <person name="Gujja S."/>
            <person name="Hansen M."/>
            <person name="Howarth C."/>
            <person name="Imamovic A."/>
            <person name="Larimer J."/>
            <person name="McCowan C."/>
            <person name="Murphy C."/>
            <person name="Neiman D."/>
            <person name="Pearson M."/>
            <person name="Priest M."/>
            <person name="Roberts A."/>
            <person name="Saif S."/>
            <person name="Shea T."/>
            <person name="Sisk P."/>
            <person name="Sykes S."/>
            <person name="Wortman J."/>
            <person name="Nusbaum C."/>
            <person name="Birren B."/>
        </authorList>
    </citation>
    <scope>NUCLEOTIDE SEQUENCE [LARGE SCALE GENOMIC DNA]</scope>
    <source>
        <strain evidence="3 4">CIP 107468</strain>
    </source>
</reference>
<proteinExistence type="predicted"/>
<feature type="signal peptide" evidence="1">
    <location>
        <begin position="1"/>
        <end position="22"/>
    </location>
</feature>
<protein>
    <recommendedName>
        <fullName evidence="2">Spore coat protein U/FanG domain-containing protein</fullName>
    </recommendedName>
</protein>
<feature type="domain" description="Spore coat protein U/FanG" evidence="2">
    <location>
        <begin position="26"/>
        <end position="159"/>
    </location>
</feature>
<evidence type="ECO:0000313" key="3">
    <source>
        <dbReference type="EMBL" id="ENV82496.1"/>
    </source>
</evidence>
<dbReference type="OrthoDB" id="6693761at2"/>
<dbReference type="PATRIC" id="fig|1120925.3.peg.1993"/>
<dbReference type="Pfam" id="PF05229">
    <property type="entry name" value="SCPU"/>
    <property type="match status" value="1"/>
</dbReference>
<gene>
    <name evidence="3" type="ORF">F941_01880</name>
</gene>
<organism evidence="3 4">
    <name type="scientific">Acinetobacter bouvetii DSM 14964 = CIP 107468</name>
    <dbReference type="NCBI Taxonomy" id="1120925"/>
    <lineage>
        <taxon>Bacteria</taxon>
        <taxon>Pseudomonadati</taxon>
        <taxon>Pseudomonadota</taxon>
        <taxon>Gammaproteobacteria</taxon>
        <taxon>Moraxellales</taxon>
        <taxon>Moraxellaceae</taxon>
        <taxon>Acinetobacter</taxon>
    </lineage>
</organism>
<evidence type="ECO:0000313" key="4">
    <source>
        <dbReference type="Proteomes" id="UP000018460"/>
    </source>
</evidence>
<sequence length="163" mass="16951">MKLLFKLTSALLLGTSAFAAHAATQSVTVQYTLTVPTACTLSKAGTTVAKSLPVDGTPVNETFSVMCNADYTISAQTKNSSGSVNQSWLRYAGPKGTSLISYPITLSSPLRNVPVNNAAGTKVTAGLSATPEIYTLTASAPAFSLSSLLATDYTDEVTIEISY</sequence>
<dbReference type="AlphaFoldDB" id="N9CAG3"/>
<dbReference type="EMBL" id="APQD01000013">
    <property type="protein sequence ID" value="ENV82496.1"/>
    <property type="molecule type" value="Genomic_DNA"/>
</dbReference>
<dbReference type="RefSeq" id="WP_005010521.1">
    <property type="nucleotide sequence ID" value="NZ_KB849727.1"/>
</dbReference>
<keyword evidence="4" id="KW-1185">Reference proteome</keyword>
<evidence type="ECO:0000259" key="2">
    <source>
        <dbReference type="Pfam" id="PF05229"/>
    </source>
</evidence>
<accession>N9CAG3</accession>
<keyword evidence="1" id="KW-0732">Signal</keyword>
<dbReference type="InterPro" id="IPR007893">
    <property type="entry name" value="Spore_coat_U/FanG"/>
</dbReference>
<dbReference type="Proteomes" id="UP000018460">
    <property type="component" value="Unassembled WGS sequence"/>
</dbReference>
<evidence type="ECO:0000256" key="1">
    <source>
        <dbReference type="SAM" id="SignalP"/>
    </source>
</evidence>